<reference evidence="4 5" key="1">
    <citation type="journal article" date="2018" name="Aquat. Microb. Ecol.">
        <title>Gammaproteobacterial methanotrophs dominate.</title>
        <authorList>
            <person name="Rissanen A.J."/>
            <person name="Saarenheimo J."/>
            <person name="Tiirola M."/>
            <person name="Peura S."/>
            <person name="Aalto S.L."/>
            <person name="Karvinen A."/>
            <person name="Nykanen H."/>
        </authorList>
    </citation>
    <scope>NUCLEOTIDE SEQUENCE [LARGE SCALE GENOMIC DNA]</scope>
    <source>
        <strain evidence="4">AMbin10</strain>
    </source>
</reference>
<proteinExistence type="inferred from homology"/>
<dbReference type="CDD" id="cd10170">
    <property type="entry name" value="ASKHA_NBD_HSP70"/>
    <property type="match status" value="1"/>
</dbReference>
<name>A0A2W4RMN9_9GAMM</name>
<dbReference type="Pfam" id="PF00012">
    <property type="entry name" value="HSP70"/>
    <property type="match status" value="1"/>
</dbReference>
<dbReference type="InterPro" id="IPR013126">
    <property type="entry name" value="Hsp_70_fam"/>
</dbReference>
<dbReference type="Gene3D" id="3.30.420.40">
    <property type="match status" value="2"/>
</dbReference>
<dbReference type="PROSITE" id="PS00329">
    <property type="entry name" value="HSP70_2"/>
    <property type="match status" value="1"/>
</dbReference>
<dbReference type="PANTHER" id="PTHR19375">
    <property type="entry name" value="HEAT SHOCK PROTEIN 70KDA"/>
    <property type="match status" value="1"/>
</dbReference>
<dbReference type="AlphaFoldDB" id="A0A2W4RMN9"/>
<gene>
    <name evidence="4" type="ORF">DM484_05770</name>
</gene>
<evidence type="ECO:0000256" key="2">
    <source>
        <dbReference type="ARBA" id="ARBA00022741"/>
    </source>
</evidence>
<keyword evidence="2" id="KW-0547">Nucleotide-binding</keyword>
<comment type="similarity">
    <text evidence="1">Belongs to the heat shock protein 70 family.</text>
</comment>
<dbReference type="GO" id="GO:0005524">
    <property type="term" value="F:ATP binding"/>
    <property type="evidence" value="ECO:0007669"/>
    <property type="project" value="UniProtKB-KW"/>
</dbReference>
<dbReference type="EMBL" id="QJPH01000203">
    <property type="protein sequence ID" value="PZN82799.1"/>
    <property type="molecule type" value="Genomic_DNA"/>
</dbReference>
<evidence type="ECO:0000313" key="4">
    <source>
        <dbReference type="EMBL" id="PZN82799.1"/>
    </source>
</evidence>
<sequence>MPPEPNLQARYVVGIDLGTTHTVVAYADTSKTGNLDIEIFNIAQLTGAGEISTLPLLPSVRYHPAPGEMAESDTRLPWSEAGEVETRPIIGELARLLGSRTHGRTITSAKSWLSHEAVDRNAPILPWGAAEGVAKISPVEASASYLAQVRSAWNDGFPNDPLEQQEIVVTVPASFDEAARSLTLNAALMAGLSNVRLLEEPQAACYDWVWSHRENLAGDLEGVRLLLVIDVGGGTTDLTLIKVEPGNRQAQLTRIGVGDHLMLGGDNLDLTLAHIVEQQLSSAHRLRAAELSQVVEQCRLAKESLLGEDAPDHASVTLLGAGAKLVGGSKSTELNREHVRKMVLEGFFPLTGLDEMPERKRSGVVEFGLPYAPDPAISRHLAAFLDQHRLAMSEALNGENTAMPDAVLLNGGMFLSPIIANRLLELLQVWRHGQPPKHLINGRPDQAVAHGAVAYALARRGLSIGKIGGGSARTYFLLVDTGNEEIKQGVCLLPRGSEEGHEVFLSGRSFALTLGVPVRFHLVSSIADTHWKPGDIVEIEDGQFAPLPPLAVALDRQASQGREEVMVQLAASLTEIGTLKIQCADASDSQRRWDVEFQLRQQHSIAPQILSKHMPHPKATEAIEIIQMAFGKKTRLIDSKQIKVLRAELEKLLGKRDSWETPLLRELFSALLEGLPHRRRTDAHERVWLSLTGYCLRPGFGYPLDEWRVEQIWAIYEFGLQHQTESQNWAEWWTLWRRIAGGLNAEAQGRLFAALSDFINPEKAKRGNLPTLSKKRGYEDMLRLAAVLERLPLADKTVLGGWLLSRLGKPGEPAEVGWALGRVGARIPFHGGIEGVVTRETAEEWLSALLDFDWKKTATAGFAATLLARMTGDRERDISPDMRTKIMERLRVAKAPESWLVMVREVKELDEADEKRIFGEALPPGLKLLV</sequence>
<dbReference type="InterPro" id="IPR021030">
    <property type="entry name" value="DUF3731"/>
</dbReference>
<dbReference type="Gene3D" id="3.90.640.10">
    <property type="entry name" value="Actin, Chain A, domain 4"/>
    <property type="match status" value="1"/>
</dbReference>
<dbReference type="InterPro" id="IPR018181">
    <property type="entry name" value="Heat_shock_70_CS"/>
</dbReference>
<evidence type="ECO:0000313" key="5">
    <source>
        <dbReference type="Proteomes" id="UP000249396"/>
    </source>
</evidence>
<dbReference type="Proteomes" id="UP000249396">
    <property type="component" value="Unassembled WGS sequence"/>
</dbReference>
<dbReference type="PRINTS" id="PR00301">
    <property type="entry name" value="HEATSHOCK70"/>
</dbReference>
<dbReference type="Pfam" id="PF12531">
    <property type="entry name" value="DUF3731"/>
    <property type="match status" value="1"/>
</dbReference>
<keyword evidence="3" id="KW-0067">ATP-binding</keyword>
<dbReference type="SUPFAM" id="SSF53067">
    <property type="entry name" value="Actin-like ATPase domain"/>
    <property type="match status" value="2"/>
</dbReference>
<accession>A0A2W4RMN9</accession>
<organism evidence="4 5">
    <name type="scientific">Candidatus Methylumidiphilus alinenensis</name>
    <dbReference type="NCBI Taxonomy" id="2202197"/>
    <lineage>
        <taxon>Bacteria</taxon>
        <taxon>Pseudomonadati</taxon>
        <taxon>Pseudomonadota</taxon>
        <taxon>Gammaproteobacteria</taxon>
        <taxon>Methylococcales</taxon>
        <taxon>Candidatus Methylumidiphilus</taxon>
    </lineage>
</organism>
<protein>
    <submittedName>
        <fullName evidence="4">Molecular chaperone DnaK</fullName>
    </submittedName>
</protein>
<evidence type="ECO:0000256" key="1">
    <source>
        <dbReference type="ARBA" id="ARBA00007381"/>
    </source>
</evidence>
<evidence type="ECO:0000256" key="3">
    <source>
        <dbReference type="ARBA" id="ARBA00022840"/>
    </source>
</evidence>
<dbReference type="GO" id="GO:0140662">
    <property type="term" value="F:ATP-dependent protein folding chaperone"/>
    <property type="evidence" value="ECO:0007669"/>
    <property type="project" value="InterPro"/>
</dbReference>
<comment type="caution">
    <text evidence="4">The sequence shown here is derived from an EMBL/GenBank/DDBJ whole genome shotgun (WGS) entry which is preliminary data.</text>
</comment>
<dbReference type="InterPro" id="IPR043129">
    <property type="entry name" value="ATPase_NBD"/>
</dbReference>